<dbReference type="Proteomes" id="UP000461880">
    <property type="component" value="Unassembled WGS sequence"/>
</dbReference>
<dbReference type="Gene3D" id="3.40.190.10">
    <property type="entry name" value="Periplasmic binding protein-like II"/>
    <property type="match status" value="1"/>
</dbReference>
<keyword evidence="3" id="KW-0813">Transport</keyword>
<dbReference type="InterPro" id="IPR039424">
    <property type="entry name" value="SBP_5"/>
</dbReference>
<sequence>MKCAEAIVKTSLADVLGGESFYPPMYGYVPKGFSGNHGDYCEEGDQEAADAGNMISYDPDDAKALLAAAGYDESNPLHITYKYSNSGIHGDVATVLQQMWQAVGIEVDFEAVESGVFYDQLDQGDFEIARYGYSAGDSPIQFLDLWTTGIQVTAAVDDATFDQMVADIKQIADPAEFITKCHEAEEYLYYENVYVIPLFQYTSQYLVNADLAGYELDGTNTFYGHAYFK</sequence>
<dbReference type="GO" id="GO:0030313">
    <property type="term" value="C:cell envelope"/>
    <property type="evidence" value="ECO:0007669"/>
    <property type="project" value="UniProtKB-SubCell"/>
</dbReference>
<evidence type="ECO:0000259" key="5">
    <source>
        <dbReference type="Pfam" id="PF00496"/>
    </source>
</evidence>
<evidence type="ECO:0000313" key="6">
    <source>
        <dbReference type="EMBL" id="MSS58839.1"/>
    </source>
</evidence>
<dbReference type="InterPro" id="IPR000914">
    <property type="entry name" value="SBP_5_dom"/>
</dbReference>
<accession>A0A7X2NSS3</accession>
<dbReference type="Pfam" id="PF00496">
    <property type="entry name" value="SBP_bac_5"/>
    <property type="match status" value="1"/>
</dbReference>
<dbReference type="GO" id="GO:1904680">
    <property type="term" value="F:peptide transmembrane transporter activity"/>
    <property type="evidence" value="ECO:0007669"/>
    <property type="project" value="TreeGrafter"/>
</dbReference>
<protein>
    <recommendedName>
        <fullName evidence="5">Solute-binding protein family 5 domain-containing protein</fullName>
    </recommendedName>
</protein>
<evidence type="ECO:0000256" key="1">
    <source>
        <dbReference type="ARBA" id="ARBA00004196"/>
    </source>
</evidence>
<comment type="subcellular location">
    <subcellularLocation>
        <location evidence="1">Cell envelope</location>
    </subcellularLocation>
</comment>
<evidence type="ECO:0000256" key="2">
    <source>
        <dbReference type="ARBA" id="ARBA00005695"/>
    </source>
</evidence>
<dbReference type="SUPFAM" id="SSF53850">
    <property type="entry name" value="Periplasmic binding protein-like II"/>
    <property type="match status" value="1"/>
</dbReference>
<dbReference type="PANTHER" id="PTHR30290">
    <property type="entry name" value="PERIPLASMIC BINDING COMPONENT OF ABC TRANSPORTER"/>
    <property type="match status" value="1"/>
</dbReference>
<comment type="caution">
    <text evidence="6">The sequence shown here is derived from an EMBL/GenBank/DDBJ whole genome shotgun (WGS) entry which is preliminary data.</text>
</comment>
<dbReference type="RefSeq" id="WP_154504808.1">
    <property type="nucleotide sequence ID" value="NZ_VUMN01000017.1"/>
</dbReference>
<keyword evidence="7" id="KW-1185">Reference proteome</keyword>
<name>A0A7X2NSS3_9FIRM</name>
<feature type="domain" description="Solute-binding protein family 5" evidence="5">
    <location>
        <begin position="22"/>
        <end position="148"/>
    </location>
</feature>
<dbReference type="PANTHER" id="PTHR30290:SF10">
    <property type="entry name" value="PERIPLASMIC OLIGOPEPTIDE-BINDING PROTEIN-RELATED"/>
    <property type="match status" value="1"/>
</dbReference>
<organism evidence="6 7">
    <name type="scientific">Stecheria intestinalis</name>
    <dbReference type="NCBI Taxonomy" id="2606630"/>
    <lineage>
        <taxon>Bacteria</taxon>
        <taxon>Bacillati</taxon>
        <taxon>Bacillota</taxon>
        <taxon>Erysipelotrichia</taxon>
        <taxon>Erysipelotrichales</taxon>
        <taxon>Erysipelotrichaceae</taxon>
        <taxon>Stecheria</taxon>
    </lineage>
</organism>
<dbReference type="GO" id="GO:0015833">
    <property type="term" value="P:peptide transport"/>
    <property type="evidence" value="ECO:0007669"/>
    <property type="project" value="TreeGrafter"/>
</dbReference>
<proteinExistence type="inferred from homology"/>
<evidence type="ECO:0000256" key="3">
    <source>
        <dbReference type="ARBA" id="ARBA00022448"/>
    </source>
</evidence>
<dbReference type="EMBL" id="VUMN01000017">
    <property type="protein sequence ID" value="MSS58839.1"/>
    <property type="molecule type" value="Genomic_DNA"/>
</dbReference>
<dbReference type="AlphaFoldDB" id="A0A7X2NSS3"/>
<evidence type="ECO:0000256" key="4">
    <source>
        <dbReference type="ARBA" id="ARBA00022729"/>
    </source>
</evidence>
<comment type="similarity">
    <text evidence="2">Belongs to the bacterial solute-binding protein 5 family.</text>
</comment>
<keyword evidence="4" id="KW-0732">Signal</keyword>
<reference evidence="6 7" key="1">
    <citation type="submission" date="2019-08" db="EMBL/GenBank/DDBJ databases">
        <title>In-depth cultivation of the pig gut microbiome towards novel bacterial diversity and tailored functional studies.</title>
        <authorList>
            <person name="Wylensek D."/>
            <person name="Hitch T.C.A."/>
            <person name="Clavel T."/>
        </authorList>
    </citation>
    <scope>NUCLEOTIDE SEQUENCE [LARGE SCALE GENOMIC DNA]</scope>
    <source>
        <strain evidence="6 7">Oil+RF-744-GAM-WT-6</strain>
    </source>
</reference>
<evidence type="ECO:0000313" key="7">
    <source>
        <dbReference type="Proteomes" id="UP000461880"/>
    </source>
</evidence>
<dbReference type="Gene3D" id="3.10.105.10">
    <property type="entry name" value="Dipeptide-binding Protein, Domain 3"/>
    <property type="match status" value="1"/>
</dbReference>
<gene>
    <name evidence="6" type="ORF">FYJ51_07945</name>
</gene>